<keyword evidence="5" id="KW-0456">Lyase</keyword>
<evidence type="ECO:0000256" key="3">
    <source>
        <dbReference type="ARBA" id="ARBA00022737"/>
    </source>
</evidence>
<dbReference type="PANTHER" id="PTHR11764:SF20">
    <property type="entry name" value="LANOSTEROL SYNTHASE"/>
    <property type="match status" value="1"/>
</dbReference>
<comment type="pathway">
    <text evidence="1">Secondary metabolite biosynthesis; hopanoid biosynthesis.</text>
</comment>
<protein>
    <submittedName>
        <fullName evidence="5">Squalene--hopene cyclase</fullName>
        <ecNumber evidence="5">4.2.1.129</ecNumber>
    </submittedName>
</protein>
<feature type="domain" description="Prenyltransferase alpha-alpha toroid" evidence="4">
    <location>
        <begin position="146"/>
        <end position="234"/>
    </location>
</feature>
<dbReference type="EMBL" id="JYNZ01000003">
    <property type="protein sequence ID" value="KXK26778.1"/>
    <property type="molecule type" value="Genomic_DNA"/>
</dbReference>
<dbReference type="InterPro" id="IPR008930">
    <property type="entry name" value="Terpenoid_cyclase/PrenylTrfase"/>
</dbReference>
<dbReference type="PANTHER" id="PTHR11764">
    <property type="entry name" value="TERPENE CYCLASE/MUTASE FAMILY MEMBER"/>
    <property type="match status" value="1"/>
</dbReference>
<dbReference type="GO" id="GO:0005811">
    <property type="term" value="C:lipid droplet"/>
    <property type="evidence" value="ECO:0007669"/>
    <property type="project" value="InterPro"/>
</dbReference>
<dbReference type="Gene3D" id="1.50.10.20">
    <property type="match status" value="1"/>
</dbReference>
<reference evidence="5 6" key="1">
    <citation type="submission" date="2015-02" db="EMBL/GenBank/DDBJ databases">
        <title>Improved understanding of the partial-nitritation anammox process through 23 genomes representing the majority of the microbial community.</title>
        <authorList>
            <person name="Speth D.R."/>
            <person name="In T Zandt M."/>
            <person name="Guerrero Cruz S."/>
            <person name="Jetten M.S."/>
            <person name="Dutilh B.E."/>
        </authorList>
    </citation>
    <scope>NUCLEOTIDE SEQUENCE [LARGE SCALE GENOMIC DNA]</scope>
    <source>
        <strain evidence="5">OLB20</strain>
    </source>
</reference>
<gene>
    <name evidence="5" type="primary">shc</name>
    <name evidence="5" type="ORF">TR69_WS6001000799</name>
</gene>
<evidence type="ECO:0000313" key="6">
    <source>
        <dbReference type="Proteomes" id="UP000070457"/>
    </source>
</evidence>
<dbReference type="GO" id="GO:0016104">
    <property type="term" value="P:triterpenoid biosynthetic process"/>
    <property type="evidence" value="ECO:0007669"/>
    <property type="project" value="InterPro"/>
</dbReference>
<evidence type="ECO:0000259" key="4">
    <source>
        <dbReference type="Pfam" id="PF00432"/>
    </source>
</evidence>
<dbReference type="AlphaFoldDB" id="A0A136LYP2"/>
<comment type="caution">
    <text evidence="5">The sequence shown here is derived from an EMBL/GenBank/DDBJ whole genome shotgun (WGS) entry which is preliminary data.</text>
</comment>
<keyword evidence="3" id="KW-0677">Repeat</keyword>
<dbReference type="InterPro" id="IPR018333">
    <property type="entry name" value="Squalene_cyclase"/>
</dbReference>
<dbReference type="InterPro" id="IPR001330">
    <property type="entry name" value="Prenyltrans"/>
</dbReference>
<dbReference type="UniPathway" id="UPA00337"/>
<accession>A0A136LYP2</accession>
<dbReference type="SUPFAM" id="SSF48239">
    <property type="entry name" value="Terpenoid cyclases/Protein prenyltransferases"/>
    <property type="match status" value="2"/>
</dbReference>
<dbReference type="GO" id="GO:0016866">
    <property type="term" value="F:intramolecular transferase activity"/>
    <property type="evidence" value="ECO:0007669"/>
    <property type="project" value="InterPro"/>
</dbReference>
<dbReference type="Pfam" id="PF00432">
    <property type="entry name" value="Prenyltrans"/>
    <property type="match status" value="2"/>
</dbReference>
<dbReference type="EC" id="4.2.1.129" evidence="5"/>
<sequence>MMNIENELDAARKNALRYIITTQKKDGSWSGPYSSRLRETVLANLIAKIAGWKEISQATETWINEHPEPFGVSELELALNTALLDILRRKSLLIPHEQFMQRDLVRKYLMIYAIGILLNINFPTDTQQLVAKILTRIEEELKANTTLKPWARSEFLSFLIICCDRDDLIEELLKLEGDSGSWFNNTATTAIALLSISRHQRIQFNSYYQFFKENMQQDGGYSYAPIENWDTGLTLQILAEQPDQDDIISKAISYLELSQNPDGGWGFTKATPSESDTTSIVVRALQILGEDRLKSKALNFLKSVQFTTGEYKGLWPVWDQSEMPSIEVVAHVAEVFSHEGFDVSHAVSWLTNKVLTDSWMPVWGRSSAYAASAILATIGNKRARSIICKHILSTQLKDGGWPSVHGESSNASATGNALAALRLLDSPEQKIKRSGMEYLIRNQLENGTWPEVREVVGPRPYSYSDQMSTHYFALNPLLL</sequence>
<proteinExistence type="inferred from homology"/>
<evidence type="ECO:0000256" key="1">
    <source>
        <dbReference type="ARBA" id="ARBA00004999"/>
    </source>
</evidence>
<organism evidence="5 6">
    <name type="scientific">candidate division WS6 bacterium OLB20</name>
    <dbReference type="NCBI Taxonomy" id="1617426"/>
    <lineage>
        <taxon>Bacteria</taxon>
        <taxon>Candidatus Dojkabacteria</taxon>
    </lineage>
</organism>
<comment type="similarity">
    <text evidence="2">Belongs to the terpene cyclase/mutase family.</text>
</comment>
<name>A0A136LYP2_9BACT</name>
<evidence type="ECO:0000313" key="5">
    <source>
        <dbReference type="EMBL" id="KXK26778.1"/>
    </source>
</evidence>
<dbReference type="STRING" id="1617426.TR69_WS6001000799"/>
<dbReference type="GO" id="GO:0016829">
    <property type="term" value="F:lyase activity"/>
    <property type="evidence" value="ECO:0007669"/>
    <property type="project" value="UniProtKB-KW"/>
</dbReference>
<feature type="domain" description="Prenyltransferase alpha-alpha toroid" evidence="4">
    <location>
        <begin position="235"/>
        <end position="445"/>
    </location>
</feature>
<dbReference type="Proteomes" id="UP000070457">
    <property type="component" value="Unassembled WGS sequence"/>
</dbReference>
<evidence type="ECO:0000256" key="2">
    <source>
        <dbReference type="ARBA" id="ARBA00009755"/>
    </source>
</evidence>